<dbReference type="SUPFAM" id="SSF52317">
    <property type="entry name" value="Class I glutamine amidotransferase-like"/>
    <property type="match status" value="1"/>
</dbReference>
<dbReference type="GO" id="GO:0005739">
    <property type="term" value="C:mitochondrion"/>
    <property type="evidence" value="ECO:0007669"/>
    <property type="project" value="TreeGrafter"/>
</dbReference>
<dbReference type="PANTHER" id="PTHR10224:SF17">
    <property type="entry name" value="DJ-1_PFPI DOMAIN-CONTAINING PROTEIN"/>
    <property type="match status" value="1"/>
</dbReference>
<protein>
    <submittedName>
        <fullName evidence="1">ES1 protein-like protein</fullName>
    </submittedName>
</protein>
<dbReference type="PANTHER" id="PTHR10224">
    <property type="entry name" value="ES1 PROTEIN HOMOLOG, MITOCHONDRIAL"/>
    <property type="match status" value="1"/>
</dbReference>
<evidence type="ECO:0000313" key="1">
    <source>
        <dbReference type="EMBL" id="KAK2572741.1"/>
    </source>
</evidence>
<reference evidence="1" key="2">
    <citation type="journal article" date="2023" name="Science">
        <title>Genomic signatures of disease resistance in endangered staghorn corals.</title>
        <authorList>
            <person name="Vollmer S.V."/>
            <person name="Selwyn J.D."/>
            <person name="Despard B.A."/>
            <person name="Roesel C.L."/>
        </authorList>
    </citation>
    <scope>NUCLEOTIDE SEQUENCE</scope>
    <source>
        <strain evidence="1">K2</strain>
    </source>
</reference>
<reference evidence="1" key="1">
    <citation type="journal article" date="2023" name="G3 (Bethesda)">
        <title>Whole genome assembly and annotation of the endangered Caribbean coral Acropora cervicornis.</title>
        <authorList>
            <person name="Selwyn J.D."/>
            <person name="Vollmer S.V."/>
        </authorList>
    </citation>
    <scope>NUCLEOTIDE SEQUENCE</scope>
    <source>
        <strain evidence="1">K2</strain>
    </source>
</reference>
<gene>
    <name evidence="1" type="ORF">P5673_001722</name>
</gene>
<evidence type="ECO:0000313" key="2">
    <source>
        <dbReference type="Proteomes" id="UP001249851"/>
    </source>
</evidence>
<dbReference type="EMBL" id="JARQWQ010000003">
    <property type="protein sequence ID" value="KAK2572741.1"/>
    <property type="molecule type" value="Genomic_DNA"/>
</dbReference>
<dbReference type="NCBIfam" id="NF008747">
    <property type="entry name" value="PRK11780.1"/>
    <property type="match status" value="1"/>
</dbReference>
<name>A0AAD9R467_ACRCE</name>
<proteinExistence type="predicted"/>
<dbReference type="AlphaFoldDB" id="A0AAD9R467"/>
<dbReference type="Proteomes" id="UP001249851">
    <property type="component" value="Unassembled WGS sequence"/>
</dbReference>
<comment type="caution">
    <text evidence="1">The sequence shown here is derived from an EMBL/GenBank/DDBJ whole genome shotgun (WGS) entry which is preliminary data.</text>
</comment>
<organism evidence="1 2">
    <name type="scientific">Acropora cervicornis</name>
    <name type="common">Staghorn coral</name>
    <dbReference type="NCBI Taxonomy" id="6130"/>
    <lineage>
        <taxon>Eukaryota</taxon>
        <taxon>Metazoa</taxon>
        <taxon>Cnidaria</taxon>
        <taxon>Anthozoa</taxon>
        <taxon>Hexacorallia</taxon>
        <taxon>Scleractinia</taxon>
        <taxon>Astrocoeniina</taxon>
        <taxon>Acroporidae</taxon>
        <taxon>Acropora</taxon>
    </lineage>
</organism>
<sequence>MAALRCLRTALSKSAAYQTVRAFSLGTSSRTSVAVVLSGSGVFDGTEIHEASAVLVHLSRAGADVSIYAPDIPQMHVLNHTKGEVTEGETRNVLVESARIARGKISSLADLDVTSHDAVVFPGGFGAAKNLSSFAVEGTGCKVNKDVQQAMTAFHVAKKPIGLCCIAPVLAAKVIPGVEITVGQDKDDGGRWPYAGTASAVVEMGAKHVNRDVLISFCQKSVPLSLFDACHPS</sequence>
<dbReference type="InterPro" id="IPR029062">
    <property type="entry name" value="Class_I_gatase-like"/>
</dbReference>
<keyword evidence="2" id="KW-1185">Reference proteome</keyword>
<dbReference type="Gene3D" id="3.40.50.880">
    <property type="match status" value="1"/>
</dbReference>
<accession>A0AAD9R467</accession>